<evidence type="ECO:0000259" key="1">
    <source>
        <dbReference type="PROSITE" id="PS50006"/>
    </source>
</evidence>
<feature type="domain" description="FHA" evidence="1">
    <location>
        <begin position="32"/>
        <end position="81"/>
    </location>
</feature>
<dbReference type="Pfam" id="PF00498">
    <property type="entry name" value="FHA"/>
    <property type="match status" value="1"/>
</dbReference>
<proteinExistence type="predicted"/>
<dbReference type="SUPFAM" id="SSF49879">
    <property type="entry name" value="SMAD/FHA domain"/>
    <property type="match status" value="1"/>
</dbReference>
<dbReference type="CDD" id="cd00060">
    <property type="entry name" value="FHA"/>
    <property type="match status" value="1"/>
</dbReference>
<sequence>MTASSSTHVAVTLSVYRRERLVKTVTLRDPVLRIGTDPRSQLSIDDTTASRTHAVVEVREDGPTLIDLGTNSGTWVNGARVNRCRLRVGDEIRIGTTHIHVERIEAAAN</sequence>
<accession>A0ABZ2L2P7</accession>
<keyword evidence="3" id="KW-1185">Reference proteome</keyword>
<dbReference type="InterPro" id="IPR008984">
    <property type="entry name" value="SMAD_FHA_dom_sf"/>
</dbReference>
<dbReference type="Gene3D" id="2.60.200.20">
    <property type="match status" value="1"/>
</dbReference>
<protein>
    <submittedName>
        <fullName evidence="2">FHA domain-containing protein</fullName>
    </submittedName>
</protein>
<reference evidence="2" key="1">
    <citation type="submission" date="2021-12" db="EMBL/GenBank/DDBJ databases">
        <title>Discovery of the Pendulisporaceae a myxobacterial family with distinct sporulation behavior and unique specialized metabolism.</title>
        <authorList>
            <person name="Garcia R."/>
            <person name="Popoff A."/>
            <person name="Bader C.D."/>
            <person name="Loehr J."/>
            <person name="Walesch S."/>
            <person name="Walt C."/>
            <person name="Boldt J."/>
            <person name="Bunk B."/>
            <person name="Haeckl F.J.F.P.J."/>
            <person name="Gunesch A.P."/>
            <person name="Birkelbach J."/>
            <person name="Nuebel U."/>
            <person name="Pietschmann T."/>
            <person name="Bach T."/>
            <person name="Mueller R."/>
        </authorList>
    </citation>
    <scope>NUCLEOTIDE SEQUENCE</scope>
    <source>
        <strain evidence="2">MSr11367</strain>
    </source>
</reference>
<evidence type="ECO:0000313" key="3">
    <source>
        <dbReference type="Proteomes" id="UP001374803"/>
    </source>
</evidence>
<dbReference type="PROSITE" id="PS50006">
    <property type="entry name" value="FHA_DOMAIN"/>
    <property type="match status" value="1"/>
</dbReference>
<name>A0ABZ2L2P7_9BACT</name>
<organism evidence="2 3">
    <name type="scientific">Pendulispora rubella</name>
    <dbReference type="NCBI Taxonomy" id="2741070"/>
    <lineage>
        <taxon>Bacteria</taxon>
        <taxon>Pseudomonadati</taxon>
        <taxon>Myxococcota</taxon>
        <taxon>Myxococcia</taxon>
        <taxon>Myxococcales</taxon>
        <taxon>Sorangiineae</taxon>
        <taxon>Pendulisporaceae</taxon>
        <taxon>Pendulispora</taxon>
    </lineage>
</organism>
<gene>
    <name evidence="2" type="ORF">LVJ94_46065</name>
</gene>
<dbReference type="PANTHER" id="PTHR23308">
    <property type="entry name" value="NUCLEAR INHIBITOR OF PROTEIN PHOSPHATASE-1"/>
    <property type="match status" value="1"/>
</dbReference>
<dbReference type="Proteomes" id="UP001374803">
    <property type="component" value="Chromosome"/>
</dbReference>
<dbReference type="InterPro" id="IPR000253">
    <property type="entry name" value="FHA_dom"/>
</dbReference>
<dbReference type="EMBL" id="CP089983">
    <property type="protein sequence ID" value="WXB04258.1"/>
    <property type="molecule type" value="Genomic_DNA"/>
</dbReference>
<dbReference type="SMART" id="SM00240">
    <property type="entry name" value="FHA"/>
    <property type="match status" value="1"/>
</dbReference>
<dbReference type="RefSeq" id="WP_394833895.1">
    <property type="nucleotide sequence ID" value="NZ_CP089929.1"/>
</dbReference>
<dbReference type="InterPro" id="IPR050923">
    <property type="entry name" value="Cell_Proc_Reg/RNA_Proc"/>
</dbReference>
<evidence type="ECO:0000313" key="2">
    <source>
        <dbReference type="EMBL" id="WXB04258.1"/>
    </source>
</evidence>